<keyword evidence="5 10" id="KW-0418">Kinase</keyword>
<keyword evidence="8" id="KW-1133">Transmembrane helix</keyword>
<evidence type="ECO:0000256" key="6">
    <source>
        <dbReference type="ARBA" id="ARBA00023012"/>
    </source>
</evidence>
<evidence type="ECO:0000259" key="9">
    <source>
        <dbReference type="PROSITE" id="PS50109"/>
    </source>
</evidence>
<keyword evidence="11" id="KW-1185">Reference proteome</keyword>
<evidence type="ECO:0000313" key="10">
    <source>
        <dbReference type="EMBL" id="MBB2149105.1"/>
    </source>
</evidence>
<dbReference type="InterPro" id="IPR003594">
    <property type="entry name" value="HATPase_dom"/>
</dbReference>
<dbReference type="PRINTS" id="PR00344">
    <property type="entry name" value="BCTRLSENSOR"/>
</dbReference>
<dbReference type="InterPro" id="IPR005467">
    <property type="entry name" value="His_kinase_dom"/>
</dbReference>
<evidence type="ECO:0000256" key="5">
    <source>
        <dbReference type="ARBA" id="ARBA00022777"/>
    </source>
</evidence>
<keyword evidence="8" id="KW-0812">Transmembrane</keyword>
<feature type="transmembrane region" description="Helical" evidence="8">
    <location>
        <begin position="70"/>
        <end position="88"/>
    </location>
</feature>
<dbReference type="GO" id="GO:0016301">
    <property type="term" value="F:kinase activity"/>
    <property type="evidence" value="ECO:0007669"/>
    <property type="project" value="UniProtKB-KW"/>
</dbReference>
<keyword evidence="3" id="KW-0597">Phosphoprotein</keyword>
<keyword evidence="7" id="KW-0175">Coiled coil</keyword>
<protein>
    <recommendedName>
        <fullName evidence="2">histidine kinase</fullName>
        <ecNumber evidence="2">2.7.13.3</ecNumber>
    </recommendedName>
</protein>
<evidence type="ECO:0000256" key="3">
    <source>
        <dbReference type="ARBA" id="ARBA00022553"/>
    </source>
</evidence>
<feature type="transmembrane region" description="Helical" evidence="8">
    <location>
        <begin position="120"/>
        <end position="138"/>
    </location>
</feature>
<evidence type="ECO:0000256" key="2">
    <source>
        <dbReference type="ARBA" id="ARBA00012438"/>
    </source>
</evidence>
<keyword evidence="8" id="KW-0472">Membrane</keyword>
<dbReference type="InterPro" id="IPR036097">
    <property type="entry name" value="HisK_dim/P_sf"/>
</dbReference>
<dbReference type="PANTHER" id="PTHR43711:SF1">
    <property type="entry name" value="HISTIDINE KINASE 1"/>
    <property type="match status" value="1"/>
</dbReference>
<feature type="transmembrane region" description="Helical" evidence="8">
    <location>
        <begin position="95"/>
        <end position="114"/>
    </location>
</feature>
<gene>
    <name evidence="10" type="ORF">GM920_09290</name>
</gene>
<comment type="caution">
    <text evidence="10">The sequence shown here is derived from an EMBL/GenBank/DDBJ whole genome shotgun (WGS) entry which is preliminary data.</text>
</comment>
<evidence type="ECO:0000256" key="8">
    <source>
        <dbReference type="SAM" id="Phobius"/>
    </source>
</evidence>
<dbReference type="PROSITE" id="PS50109">
    <property type="entry name" value="HIS_KIN"/>
    <property type="match status" value="1"/>
</dbReference>
<organism evidence="10 11">
    <name type="scientific">Pedobacter gandavensis</name>
    <dbReference type="NCBI Taxonomy" id="2679963"/>
    <lineage>
        <taxon>Bacteria</taxon>
        <taxon>Pseudomonadati</taxon>
        <taxon>Bacteroidota</taxon>
        <taxon>Sphingobacteriia</taxon>
        <taxon>Sphingobacteriales</taxon>
        <taxon>Sphingobacteriaceae</taxon>
        <taxon>Pedobacter</taxon>
    </lineage>
</organism>
<feature type="transmembrane region" description="Helical" evidence="8">
    <location>
        <begin position="145"/>
        <end position="164"/>
    </location>
</feature>
<dbReference type="SMART" id="SM00388">
    <property type="entry name" value="HisKA"/>
    <property type="match status" value="1"/>
</dbReference>
<dbReference type="InterPro" id="IPR050736">
    <property type="entry name" value="Sensor_HK_Regulatory"/>
</dbReference>
<dbReference type="SMART" id="SM00387">
    <property type="entry name" value="HATPase_c"/>
    <property type="match status" value="1"/>
</dbReference>
<dbReference type="Gene3D" id="1.10.287.130">
    <property type="match status" value="1"/>
</dbReference>
<dbReference type="InterPro" id="IPR003661">
    <property type="entry name" value="HisK_dim/P_dom"/>
</dbReference>
<feature type="domain" description="Histidine kinase" evidence="9">
    <location>
        <begin position="245"/>
        <end position="460"/>
    </location>
</feature>
<dbReference type="PANTHER" id="PTHR43711">
    <property type="entry name" value="TWO-COMPONENT HISTIDINE KINASE"/>
    <property type="match status" value="1"/>
</dbReference>
<evidence type="ECO:0000256" key="4">
    <source>
        <dbReference type="ARBA" id="ARBA00022679"/>
    </source>
</evidence>
<dbReference type="EMBL" id="WNXC01000002">
    <property type="protein sequence ID" value="MBB2149105.1"/>
    <property type="molecule type" value="Genomic_DNA"/>
</dbReference>
<dbReference type="Pfam" id="PF00512">
    <property type="entry name" value="HisKA"/>
    <property type="match status" value="1"/>
</dbReference>
<comment type="catalytic activity">
    <reaction evidence="1">
        <text>ATP + protein L-histidine = ADP + protein N-phospho-L-histidine.</text>
        <dbReference type="EC" id="2.7.13.3"/>
    </reaction>
</comment>
<dbReference type="InterPro" id="IPR004358">
    <property type="entry name" value="Sig_transdc_His_kin-like_C"/>
</dbReference>
<sequence length="461" mass="53031">MVLIILSLRSDISILINVQSNHKKYFWQNAIGEIMEFSLEERIFNTICIFAFFAMLIEAPYNYLMGFEELAWLCCVCMVFIAGLYHLSKVKRKSSIAITLFCIASNLTFIYCYFYNSGIFGPNLLLFTLSFFIIITIIPKTQYKFWVPINMLVVLSVLMIEYYWPTLAPILYLNSLVKTIDFAVTYIVSTILIFLSIRYMRRNYDHERLSVEQRNREIEAQKDEILLQKAELEYLNREKDRLLSIVAHDVRMPLSSIQGYLEILNSIGLEEEEKQLIEGQLLQITRDTSEMLMNLLSWSKTQLKGSNVRLSALDVNEALQGWLKIEHTIAVKKGVRLRMLTAGQLYVMADHDMLQLVIRNLVSNAIKFTPKGGEVIISTRYRAGDGLILISDTGIGITPEKQERLFQLNASATYGTNNEKGIGLGLLLCKEFTEKQQGRIWFETEVNKGSIFYVSLKLEAV</sequence>
<evidence type="ECO:0000313" key="11">
    <source>
        <dbReference type="Proteomes" id="UP000636110"/>
    </source>
</evidence>
<dbReference type="Gene3D" id="3.30.565.10">
    <property type="entry name" value="Histidine kinase-like ATPase, C-terminal domain"/>
    <property type="match status" value="1"/>
</dbReference>
<keyword evidence="6" id="KW-0902">Two-component regulatory system</keyword>
<dbReference type="SUPFAM" id="SSF55874">
    <property type="entry name" value="ATPase domain of HSP90 chaperone/DNA topoisomerase II/histidine kinase"/>
    <property type="match status" value="1"/>
</dbReference>
<evidence type="ECO:0000256" key="7">
    <source>
        <dbReference type="SAM" id="Coils"/>
    </source>
</evidence>
<feature type="coiled-coil region" evidence="7">
    <location>
        <begin position="211"/>
        <end position="238"/>
    </location>
</feature>
<name>A0ABR6EV08_9SPHI</name>
<proteinExistence type="predicted"/>
<dbReference type="EC" id="2.7.13.3" evidence="2"/>
<reference evidence="10 11" key="1">
    <citation type="submission" date="2019-11" db="EMBL/GenBank/DDBJ databases">
        <title>Description of Pedobacter sp. LMG 31462T.</title>
        <authorList>
            <person name="Carlier A."/>
            <person name="Qi S."/>
            <person name="Vandamme P."/>
        </authorList>
    </citation>
    <scope>NUCLEOTIDE SEQUENCE [LARGE SCALE GENOMIC DNA]</scope>
    <source>
        <strain evidence="10 11">LMG 31462</strain>
    </source>
</reference>
<accession>A0ABR6EV08</accession>
<dbReference type="SUPFAM" id="SSF47384">
    <property type="entry name" value="Homodimeric domain of signal transducing histidine kinase"/>
    <property type="match status" value="1"/>
</dbReference>
<evidence type="ECO:0000256" key="1">
    <source>
        <dbReference type="ARBA" id="ARBA00000085"/>
    </source>
</evidence>
<feature type="transmembrane region" description="Helical" evidence="8">
    <location>
        <begin position="176"/>
        <end position="197"/>
    </location>
</feature>
<dbReference type="CDD" id="cd00082">
    <property type="entry name" value="HisKA"/>
    <property type="match status" value="1"/>
</dbReference>
<dbReference type="InterPro" id="IPR036890">
    <property type="entry name" value="HATPase_C_sf"/>
</dbReference>
<dbReference type="Proteomes" id="UP000636110">
    <property type="component" value="Unassembled WGS sequence"/>
</dbReference>
<feature type="transmembrane region" description="Helical" evidence="8">
    <location>
        <begin position="43"/>
        <end position="64"/>
    </location>
</feature>
<keyword evidence="4" id="KW-0808">Transferase</keyword>
<dbReference type="Pfam" id="PF02518">
    <property type="entry name" value="HATPase_c"/>
    <property type="match status" value="1"/>
</dbReference>